<dbReference type="InterPro" id="IPR014729">
    <property type="entry name" value="Rossmann-like_a/b/a_fold"/>
</dbReference>
<dbReference type="STRING" id="246404.A0A507EYZ8"/>
<dbReference type="SUPFAM" id="SSF52402">
    <property type="entry name" value="Adenine nucleotide alpha hydrolases-like"/>
    <property type="match status" value="1"/>
</dbReference>
<sequence>MTHKGPFAVAIDASENSKAALDWAVKNLFPGSPQDACELIVFNCHTDTIIPMRTRVFGGGAASTDKDYDEWHVTKTRLESQNLLKQAQQRVQELNPNCKVQLVSLVGDARDALCDAVKEYKIECIVLGRTGTSKLERIMLGAVSDYVLSHAGCTVILVKK</sequence>
<dbReference type="EMBL" id="QEAP01000353">
    <property type="protein sequence ID" value="TPX68466.1"/>
    <property type="molecule type" value="Genomic_DNA"/>
</dbReference>
<dbReference type="PANTHER" id="PTHR31964:SF113">
    <property type="entry name" value="USPA DOMAIN-CONTAINING PROTEIN"/>
    <property type="match status" value="1"/>
</dbReference>
<name>A0A507EYZ8_9FUNG</name>
<dbReference type="InterPro" id="IPR006015">
    <property type="entry name" value="Universal_stress_UspA"/>
</dbReference>
<dbReference type="Gene3D" id="3.40.50.620">
    <property type="entry name" value="HUPs"/>
    <property type="match status" value="1"/>
</dbReference>
<dbReference type="OrthoDB" id="843225at2759"/>
<protein>
    <recommendedName>
        <fullName evidence="1">UspA domain-containing protein</fullName>
    </recommendedName>
</protein>
<evidence type="ECO:0000313" key="3">
    <source>
        <dbReference type="Proteomes" id="UP000320333"/>
    </source>
</evidence>
<comment type="caution">
    <text evidence="2">The sequence shown here is derived from an EMBL/GenBank/DDBJ whole genome shotgun (WGS) entry which is preliminary data.</text>
</comment>
<evidence type="ECO:0000313" key="2">
    <source>
        <dbReference type="EMBL" id="TPX68466.1"/>
    </source>
</evidence>
<dbReference type="CDD" id="cd23659">
    <property type="entry name" value="USP_At3g01520-like"/>
    <property type="match status" value="1"/>
</dbReference>
<reference evidence="2 3" key="1">
    <citation type="journal article" date="2019" name="Sci. Rep.">
        <title>Comparative genomics of chytrid fungi reveal insights into the obligate biotrophic and pathogenic lifestyle of Synchytrium endobioticum.</title>
        <authorList>
            <person name="van de Vossenberg B.T.L.H."/>
            <person name="Warris S."/>
            <person name="Nguyen H.D.T."/>
            <person name="van Gent-Pelzer M.P.E."/>
            <person name="Joly D.L."/>
            <person name="van de Geest H.C."/>
            <person name="Bonants P.J.M."/>
            <person name="Smith D.S."/>
            <person name="Levesque C.A."/>
            <person name="van der Lee T.A.J."/>
        </authorList>
    </citation>
    <scope>NUCLEOTIDE SEQUENCE [LARGE SCALE GENOMIC DNA]</scope>
    <source>
        <strain evidence="2 3">CBS 675.73</strain>
    </source>
</reference>
<evidence type="ECO:0000259" key="1">
    <source>
        <dbReference type="Pfam" id="PF00582"/>
    </source>
</evidence>
<dbReference type="PANTHER" id="PTHR31964">
    <property type="entry name" value="ADENINE NUCLEOTIDE ALPHA HYDROLASES-LIKE SUPERFAMILY PROTEIN"/>
    <property type="match status" value="1"/>
</dbReference>
<dbReference type="InterPro" id="IPR006016">
    <property type="entry name" value="UspA"/>
</dbReference>
<dbReference type="AlphaFoldDB" id="A0A507EYZ8"/>
<accession>A0A507EYZ8</accession>
<dbReference type="Proteomes" id="UP000320333">
    <property type="component" value="Unassembled WGS sequence"/>
</dbReference>
<feature type="domain" description="UspA" evidence="1">
    <location>
        <begin position="8"/>
        <end position="159"/>
    </location>
</feature>
<dbReference type="PRINTS" id="PR01438">
    <property type="entry name" value="UNVRSLSTRESS"/>
</dbReference>
<gene>
    <name evidence="2" type="ORF">CcCBS67573_g07158</name>
</gene>
<dbReference type="Pfam" id="PF00582">
    <property type="entry name" value="Usp"/>
    <property type="match status" value="1"/>
</dbReference>
<proteinExistence type="predicted"/>
<keyword evidence="3" id="KW-1185">Reference proteome</keyword>
<organism evidence="2 3">
    <name type="scientific">Chytriomyces confervae</name>
    <dbReference type="NCBI Taxonomy" id="246404"/>
    <lineage>
        <taxon>Eukaryota</taxon>
        <taxon>Fungi</taxon>
        <taxon>Fungi incertae sedis</taxon>
        <taxon>Chytridiomycota</taxon>
        <taxon>Chytridiomycota incertae sedis</taxon>
        <taxon>Chytridiomycetes</taxon>
        <taxon>Chytridiales</taxon>
        <taxon>Chytriomycetaceae</taxon>
        <taxon>Chytriomyces</taxon>
    </lineage>
</organism>